<gene>
    <name evidence="3" type="ORF">B4110_0630</name>
</gene>
<comment type="caution">
    <text evidence="3">The sequence shown here is derived from an EMBL/GenBank/DDBJ whole genome shotgun (WGS) entry which is preliminary data.</text>
</comment>
<dbReference type="RefSeq" id="WP_062678899.1">
    <property type="nucleotide sequence ID" value="NZ_LQYW01000149.1"/>
</dbReference>
<evidence type="ECO:0000259" key="2">
    <source>
        <dbReference type="PROSITE" id="PS51781"/>
    </source>
</evidence>
<dbReference type="InterPro" id="IPR009734">
    <property type="entry name" value="Myoviridae_GpU"/>
</dbReference>
<dbReference type="Pfam" id="PF06995">
    <property type="entry name" value="Phage_P2_GpU"/>
    <property type="match status" value="1"/>
</dbReference>
<evidence type="ECO:0000256" key="1">
    <source>
        <dbReference type="SAM" id="MobiDB-lite"/>
    </source>
</evidence>
<dbReference type="PATRIC" id="fig|153151.4.peg.1295"/>
<evidence type="ECO:0000313" key="3">
    <source>
        <dbReference type="EMBL" id="KYD24621.1"/>
    </source>
</evidence>
<proteinExistence type="predicted"/>
<dbReference type="PROSITE" id="PS51781">
    <property type="entry name" value="SH3B"/>
    <property type="match status" value="1"/>
</dbReference>
<reference evidence="3 4" key="1">
    <citation type="submission" date="2016-01" db="EMBL/GenBank/DDBJ databases">
        <title>Draft Genome Sequences of Seven Thermophilic Sporeformers Isolated from Foods.</title>
        <authorList>
            <person name="Berendsen E.M."/>
            <person name="Wells-Bennik M.H."/>
            <person name="Krawcyk A.O."/>
            <person name="De Jong A."/>
            <person name="Holsappel S."/>
            <person name="Eijlander R.T."/>
            <person name="Kuipers O.P."/>
        </authorList>
    </citation>
    <scope>NUCLEOTIDE SEQUENCE [LARGE SCALE GENOMIC DNA]</scope>
    <source>
        <strain evidence="3 4">B4110</strain>
    </source>
</reference>
<dbReference type="AlphaFoldDB" id="A0A150MJG2"/>
<name>A0A150MJG2_9BACL</name>
<sequence>MAKIGSFAGVIFEVSSQKVLTFDEFEREGESRWHEHEIVGRKPAPEFLGPGLERIKFVVKVSSFLGVNPADVIRKLRAARDSGVYSKFIIGSSPISTSSWVLTELREIHKTRGANGLLVSADLELTLVEYPEPYKPTSAASKPKPPPPKTNTSKKGPIGKVIVKVGMLNLRSGPSLKAKIVRVLRKGQAYKVYGTVKTDITWYKLGGGTYVSANPKYVRFEKM</sequence>
<dbReference type="Pfam" id="PF08239">
    <property type="entry name" value="SH3_3"/>
    <property type="match status" value="1"/>
</dbReference>
<evidence type="ECO:0000313" key="4">
    <source>
        <dbReference type="Proteomes" id="UP000075324"/>
    </source>
</evidence>
<feature type="domain" description="SH3b" evidence="2">
    <location>
        <begin position="158"/>
        <end position="222"/>
    </location>
</feature>
<feature type="region of interest" description="Disordered" evidence="1">
    <location>
        <begin position="135"/>
        <end position="156"/>
    </location>
</feature>
<accession>A0A150MJG2</accession>
<dbReference type="EMBL" id="LQYW01000149">
    <property type="protein sequence ID" value="KYD24621.1"/>
    <property type="molecule type" value="Genomic_DNA"/>
</dbReference>
<dbReference type="Proteomes" id="UP000075324">
    <property type="component" value="Unassembled WGS sequence"/>
</dbReference>
<dbReference type="InterPro" id="IPR003646">
    <property type="entry name" value="SH3-like_bac-type"/>
</dbReference>
<organism evidence="3 4">
    <name type="scientific">Parageobacillus toebii</name>
    <dbReference type="NCBI Taxonomy" id="153151"/>
    <lineage>
        <taxon>Bacteria</taxon>
        <taxon>Bacillati</taxon>
        <taxon>Bacillota</taxon>
        <taxon>Bacilli</taxon>
        <taxon>Bacillales</taxon>
        <taxon>Anoxybacillaceae</taxon>
        <taxon>Parageobacillus</taxon>
    </lineage>
</organism>
<protein>
    <recommendedName>
        <fullName evidence="2">SH3b domain-containing protein</fullName>
    </recommendedName>
</protein>
<dbReference type="Gene3D" id="2.30.30.40">
    <property type="entry name" value="SH3 Domains"/>
    <property type="match status" value="1"/>
</dbReference>